<dbReference type="Proteomes" id="UP000230750">
    <property type="component" value="Unassembled WGS sequence"/>
</dbReference>
<evidence type="ECO:0000313" key="7">
    <source>
        <dbReference type="EMBL" id="PIK42393.1"/>
    </source>
</evidence>
<evidence type="ECO:0000256" key="2">
    <source>
        <dbReference type="ARBA" id="ARBA00008779"/>
    </source>
</evidence>
<dbReference type="InterPro" id="IPR000917">
    <property type="entry name" value="Sulfatase_N"/>
</dbReference>
<dbReference type="STRING" id="307972.A0A2G8K355"/>
<dbReference type="Gene3D" id="3.40.720.10">
    <property type="entry name" value="Alkaline Phosphatase, subunit A"/>
    <property type="match status" value="1"/>
</dbReference>
<dbReference type="EMBL" id="MRZV01000938">
    <property type="protein sequence ID" value="PIK42393.1"/>
    <property type="molecule type" value="Genomic_DNA"/>
</dbReference>
<comment type="caution">
    <text evidence="7">The sequence shown here is derived from an EMBL/GenBank/DDBJ whole genome shotgun (WGS) entry which is preliminary data.</text>
</comment>
<evidence type="ECO:0000256" key="4">
    <source>
        <dbReference type="ARBA" id="ARBA00022801"/>
    </source>
</evidence>
<sequence length="305" mass="33742">MGWGDLGVFGHPAKETPFLDKMASEGALMTDFYAGNPLCSPSRAAFLTGRLPIRNGFYSSNAHARNAYTPQKIVGGISDSEILIPEILGKAGYKSKIIGKWHLGHQEQYLPLNHGFDEFFGSTNCHPGPFNDKSNPNIPVFRDSEMIGRYYEEFEINHETGESNMTQLFIEEGLKFIDEQHTAGNPFFLYWTPDATHLPLYASNAFLGQSQRGLYGDAVMELDSGVGRILDRLRDLEIANNTFVFFLSDNGAATYAKSNGGSVGPFLCGKETTYEGGMREPSIAWWPGKIKPGIVRQTMALSISF</sequence>
<keyword evidence="3" id="KW-0479">Metal-binding</keyword>
<evidence type="ECO:0000313" key="8">
    <source>
        <dbReference type="Proteomes" id="UP000230750"/>
    </source>
</evidence>
<feature type="domain" description="Sulfatase N-terminal" evidence="6">
    <location>
        <begin position="1"/>
        <end position="298"/>
    </location>
</feature>
<dbReference type="PROSITE" id="PS00523">
    <property type="entry name" value="SULFATASE_1"/>
    <property type="match status" value="1"/>
</dbReference>
<dbReference type="SUPFAM" id="SSF53649">
    <property type="entry name" value="Alkaline phosphatase-like"/>
    <property type="match status" value="1"/>
</dbReference>
<proteinExistence type="inferred from homology"/>
<evidence type="ECO:0000256" key="5">
    <source>
        <dbReference type="ARBA" id="ARBA00022837"/>
    </source>
</evidence>
<dbReference type="InterPro" id="IPR017850">
    <property type="entry name" value="Alkaline_phosphatase_core_sf"/>
</dbReference>
<keyword evidence="8" id="KW-1185">Reference proteome</keyword>
<reference evidence="7 8" key="1">
    <citation type="journal article" date="2017" name="PLoS Biol.">
        <title>The sea cucumber genome provides insights into morphological evolution and visceral regeneration.</title>
        <authorList>
            <person name="Zhang X."/>
            <person name="Sun L."/>
            <person name="Yuan J."/>
            <person name="Sun Y."/>
            <person name="Gao Y."/>
            <person name="Zhang L."/>
            <person name="Li S."/>
            <person name="Dai H."/>
            <person name="Hamel J.F."/>
            <person name="Liu C."/>
            <person name="Yu Y."/>
            <person name="Liu S."/>
            <person name="Lin W."/>
            <person name="Guo K."/>
            <person name="Jin S."/>
            <person name="Xu P."/>
            <person name="Storey K.B."/>
            <person name="Huan P."/>
            <person name="Zhang T."/>
            <person name="Zhou Y."/>
            <person name="Zhang J."/>
            <person name="Lin C."/>
            <person name="Li X."/>
            <person name="Xing L."/>
            <person name="Huo D."/>
            <person name="Sun M."/>
            <person name="Wang L."/>
            <person name="Mercier A."/>
            <person name="Li F."/>
            <person name="Yang H."/>
            <person name="Xiang J."/>
        </authorList>
    </citation>
    <scope>NUCLEOTIDE SEQUENCE [LARGE SCALE GENOMIC DNA]</scope>
    <source>
        <strain evidence="7">Shaxun</strain>
        <tissue evidence="7">Muscle</tissue>
    </source>
</reference>
<keyword evidence="4" id="KW-0378">Hydrolase</keyword>
<name>A0A2G8K355_STIJA</name>
<dbReference type="InterPro" id="IPR050738">
    <property type="entry name" value="Sulfatase"/>
</dbReference>
<organism evidence="7 8">
    <name type="scientific">Stichopus japonicus</name>
    <name type="common">Sea cucumber</name>
    <dbReference type="NCBI Taxonomy" id="307972"/>
    <lineage>
        <taxon>Eukaryota</taxon>
        <taxon>Metazoa</taxon>
        <taxon>Echinodermata</taxon>
        <taxon>Eleutherozoa</taxon>
        <taxon>Echinozoa</taxon>
        <taxon>Holothuroidea</taxon>
        <taxon>Aspidochirotacea</taxon>
        <taxon>Aspidochirotida</taxon>
        <taxon>Stichopodidae</taxon>
        <taxon>Apostichopus</taxon>
    </lineage>
</organism>
<dbReference type="PANTHER" id="PTHR42693:SF47">
    <property type="entry name" value="N-ACETYLGALACTOSAMINE-6-SULFATASE"/>
    <property type="match status" value="1"/>
</dbReference>
<dbReference type="PROSITE" id="PS00149">
    <property type="entry name" value="SULFATASE_2"/>
    <property type="match status" value="1"/>
</dbReference>
<dbReference type="GO" id="GO:0046872">
    <property type="term" value="F:metal ion binding"/>
    <property type="evidence" value="ECO:0007669"/>
    <property type="project" value="UniProtKB-KW"/>
</dbReference>
<gene>
    <name evidence="7" type="ORF">BSL78_20755</name>
</gene>
<accession>A0A2G8K355</accession>
<dbReference type="Pfam" id="PF00884">
    <property type="entry name" value="Sulfatase"/>
    <property type="match status" value="1"/>
</dbReference>
<dbReference type="GO" id="GO:0004065">
    <property type="term" value="F:arylsulfatase activity"/>
    <property type="evidence" value="ECO:0007669"/>
    <property type="project" value="TreeGrafter"/>
</dbReference>
<comment type="similarity">
    <text evidence="2">Belongs to the sulfatase family.</text>
</comment>
<comment type="cofactor">
    <cofactor evidence="1">
        <name>Ca(2+)</name>
        <dbReference type="ChEBI" id="CHEBI:29108"/>
    </cofactor>
</comment>
<dbReference type="OrthoDB" id="103349at2759"/>
<evidence type="ECO:0000259" key="6">
    <source>
        <dbReference type="Pfam" id="PF00884"/>
    </source>
</evidence>
<evidence type="ECO:0000256" key="3">
    <source>
        <dbReference type="ARBA" id="ARBA00022723"/>
    </source>
</evidence>
<protein>
    <submittedName>
        <fullName evidence="7">Putative N-acetylgalactosamine-6-sulfatase-like</fullName>
    </submittedName>
</protein>
<keyword evidence="5" id="KW-0106">Calcium</keyword>
<dbReference type="PANTHER" id="PTHR42693">
    <property type="entry name" value="ARYLSULFATASE FAMILY MEMBER"/>
    <property type="match status" value="1"/>
</dbReference>
<evidence type="ECO:0000256" key="1">
    <source>
        <dbReference type="ARBA" id="ARBA00001913"/>
    </source>
</evidence>
<dbReference type="AlphaFoldDB" id="A0A2G8K355"/>
<dbReference type="InterPro" id="IPR024607">
    <property type="entry name" value="Sulfatase_CS"/>
</dbReference>